<sequence length="183" mass="21016">MGFHRWKRVSSKITYHERFIRARKDELESPTGERTDYVYLEDPTPGTVIVLAISADKQIPLAKQYRYPIGDFQYNLPGGVIDPGETPLQAAQRELREETGLTAADWSEVGNYHPMASHFTRTAHFFIAKNARQTTHKQWDCYEEIEVVWMPAEQAVEKILSGAFNDLELAFAILFAKTKGFFE</sequence>
<dbReference type="PROSITE" id="PS51462">
    <property type="entry name" value="NUDIX"/>
    <property type="match status" value="1"/>
</dbReference>
<comment type="caution">
    <text evidence="5">The sequence shown here is derived from an EMBL/GenBank/DDBJ whole genome shotgun (WGS) entry which is preliminary data.</text>
</comment>
<dbReference type="PRINTS" id="PR00502">
    <property type="entry name" value="NUDIXFAMILY"/>
</dbReference>
<dbReference type="SUPFAM" id="SSF55811">
    <property type="entry name" value="Nudix"/>
    <property type="match status" value="1"/>
</dbReference>
<dbReference type="InterPro" id="IPR000086">
    <property type="entry name" value="NUDIX_hydrolase_dom"/>
</dbReference>
<dbReference type="Proteomes" id="UP000284219">
    <property type="component" value="Unassembled WGS sequence"/>
</dbReference>
<evidence type="ECO:0000256" key="2">
    <source>
        <dbReference type="ARBA" id="ARBA00022801"/>
    </source>
</evidence>
<dbReference type="InterPro" id="IPR020084">
    <property type="entry name" value="NUDIX_hydrolase_CS"/>
</dbReference>
<accession>A0A419SH13</accession>
<evidence type="ECO:0000256" key="1">
    <source>
        <dbReference type="ARBA" id="ARBA00001946"/>
    </source>
</evidence>
<comment type="cofactor">
    <cofactor evidence="1">
        <name>Mg(2+)</name>
        <dbReference type="ChEBI" id="CHEBI:18420"/>
    </cofactor>
</comment>
<dbReference type="AlphaFoldDB" id="A0A419SH13"/>
<evidence type="ECO:0000313" key="6">
    <source>
        <dbReference type="Proteomes" id="UP000284219"/>
    </source>
</evidence>
<proteinExistence type="inferred from homology"/>
<dbReference type="Gene3D" id="3.90.79.10">
    <property type="entry name" value="Nucleoside Triphosphate Pyrophosphohydrolase"/>
    <property type="match status" value="1"/>
</dbReference>
<protein>
    <recommendedName>
        <fullName evidence="4">Nudix hydrolase domain-containing protein</fullName>
    </recommendedName>
</protein>
<name>A0A419SH13_9BACL</name>
<dbReference type="Pfam" id="PF00293">
    <property type="entry name" value="NUDIX"/>
    <property type="match status" value="1"/>
</dbReference>
<dbReference type="GO" id="GO:0005829">
    <property type="term" value="C:cytosol"/>
    <property type="evidence" value="ECO:0007669"/>
    <property type="project" value="TreeGrafter"/>
</dbReference>
<evidence type="ECO:0000313" key="5">
    <source>
        <dbReference type="EMBL" id="RKD23082.1"/>
    </source>
</evidence>
<dbReference type="OrthoDB" id="9806150at2"/>
<keyword evidence="6" id="KW-1185">Reference proteome</keyword>
<dbReference type="PANTHER" id="PTHR11839:SF18">
    <property type="entry name" value="NUDIX HYDROLASE DOMAIN-CONTAINING PROTEIN"/>
    <property type="match status" value="1"/>
</dbReference>
<comment type="similarity">
    <text evidence="3">Belongs to the Nudix hydrolase family.</text>
</comment>
<dbReference type="GO" id="GO:0016462">
    <property type="term" value="F:pyrophosphatase activity"/>
    <property type="evidence" value="ECO:0007669"/>
    <property type="project" value="UniProtKB-ARBA"/>
</dbReference>
<reference evidence="5 6" key="1">
    <citation type="submission" date="2016-08" db="EMBL/GenBank/DDBJ databases">
        <title>Novel Firmicute Genomes.</title>
        <authorList>
            <person name="Poppleton D.I."/>
            <person name="Gribaldo S."/>
        </authorList>
    </citation>
    <scope>NUCLEOTIDE SEQUENCE [LARGE SCALE GENOMIC DNA]</scope>
    <source>
        <strain evidence="5 6">RAOx-1</strain>
    </source>
</reference>
<dbReference type="PANTHER" id="PTHR11839">
    <property type="entry name" value="UDP/ADP-SUGAR PYROPHOSPHATASE"/>
    <property type="match status" value="1"/>
</dbReference>
<dbReference type="PROSITE" id="PS00893">
    <property type="entry name" value="NUDIX_BOX"/>
    <property type="match status" value="1"/>
</dbReference>
<feature type="domain" description="Nudix hydrolase" evidence="4">
    <location>
        <begin position="42"/>
        <end position="177"/>
    </location>
</feature>
<organism evidence="5 6">
    <name type="scientific">Ammoniphilus oxalaticus</name>
    <dbReference type="NCBI Taxonomy" id="66863"/>
    <lineage>
        <taxon>Bacteria</taxon>
        <taxon>Bacillati</taxon>
        <taxon>Bacillota</taxon>
        <taxon>Bacilli</taxon>
        <taxon>Bacillales</taxon>
        <taxon>Paenibacillaceae</taxon>
        <taxon>Aneurinibacillus group</taxon>
        <taxon>Ammoniphilus</taxon>
    </lineage>
</organism>
<keyword evidence="2 3" id="KW-0378">Hydrolase</keyword>
<dbReference type="InterPro" id="IPR015797">
    <property type="entry name" value="NUDIX_hydrolase-like_dom_sf"/>
</dbReference>
<dbReference type="GO" id="GO:0019693">
    <property type="term" value="P:ribose phosphate metabolic process"/>
    <property type="evidence" value="ECO:0007669"/>
    <property type="project" value="TreeGrafter"/>
</dbReference>
<gene>
    <name evidence="5" type="ORF">BEP19_12720</name>
</gene>
<dbReference type="CDD" id="cd03424">
    <property type="entry name" value="NUDIX_ADPRase_Nudt5_UGPPase_Nudt14"/>
    <property type="match status" value="1"/>
</dbReference>
<evidence type="ECO:0000259" key="4">
    <source>
        <dbReference type="PROSITE" id="PS51462"/>
    </source>
</evidence>
<dbReference type="InterPro" id="IPR020476">
    <property type="entry name" value="Nudix_hydrolase"/>
</dbReference>
<evidence type="ECO:0000256" key="3">
    <source>
        <dbReference type="RuleBase" id="RU003476"/>
    </source>
</evidence>
<dbReference type="EMBL" id="MCHY01000009">
    <property type="protein sequence ID" value="RKD23082.1"/>
    <property type="molecule type" value="Genomic_DNA"/>
</dbReference>
<dbReference type="RefSeq" id="WP_120190571.1">
    <property type="nucleotide sequence ID" value="NZ_MCHY01000009.1"/>
</dbReference>
<dbReference type="GO" id="GO:0006753">
    <property type="term" value="P:nucleoside phosphate metabolic process"/>
    <property type="evidence" value="ECO:0007669"/>
    <property type="project" value="TreeGrafter"/>
</dbReference>